<protein>
    <submittedName>
        <fullName evidence="10">Radial spoke head 3</fullName>
    </submittedName>
</protein>
<feature type="coiled-coil region" evidence="9">
    <location>
        <begin position="208"/>
        <end position="248"/>
    </location>
</feature>
<dbReference type="InterPro" id="IPR009290">
    <property type="entry name" value="Radial_spoke_3"/>
</dbReference>
<dbReference type="AlphaFoldDB" id="A0A3B3BC44"/>
<evidence type="ECO:0000256" key="3">
    <source>
        <dbReference type="ARBA" id="ARBA00022490"/>
    </source>
</evidence>
<evidence type="ECO:0000256" key="8">
    <source>
        <dbReference type="ARBA" id="ARBA00023273"/>
    </source>
</evidence>
<keyword evidence="11" id="KW-1185">Reference proteome</keyword>
<accession>A0A3B3BC44</accession>
<name>A0A3B3BC44_ORYME</name>
<sequence>MDGSRMYVFSSRPRVVEDPWKPRWSPSGRMQLKHGNIMRDPRVFRGNVSSQPLKFARAPLDSADMRTQEERTSGAVGPKRVRRKFRPRTPEPVQGRKHLEIQTESYLEELSDIPVVKEIECQTDAFLDRPETPIFIPAKTGKDAETQIDEGDLFDFEEEVRPILEILVGKTLEQSLLEVMEEEELAALMAQQRAFLERRNNQLPEVHRLQEQERRRREERERRMAEQKRALQEEKEVVEKIAARALTQQQLADLVPSVLASLRREGYFYDPVERDVETHFFPRLMEDVQRVLQKNCRARELLDEIIYEVTQRRLEGFEVLETSDP</sequence>
<dbReference type="PANTHER" id="PTHR21648:SF0">
    <property type="entry name" value="RADIAL SPOKE HEAD PROTEIN 3 HOMOLOG"/>
    <property type="match status" value="1"/>
</dbReference>
<comment type="similarity">
    <text evidence="2">Belongs to the flagellar radial spoke RSP3 family.</text>
</comment>
<keyword evidence="8" id="KW-0966">Cell projection</keyword>
<evidence type="ECO:0000256" key="2">
    <source>
        <dbReference type="ARBA" id="ARBA00006737"/>
    </source>
</evidence>
<evidence type="ECO:0000313" key="10">
    <source>
        <dbReference type="Ensembl" id="ENSOMEP00000003171.1"/>
    </source>
</evidence>
<evidence type="ECO:0000256" key="9">
    <source>
        <dbReference type="SAM" id="Coils"/>
    </source>
</evidence>
<keyword evidence="5" id="KW-0282">Flagellum</keyword>
<keyword evidence="6" id="KW-0969">Cilium</keyword>
<dbReference type="PaxDb" id="30732-ENSOMEP00000003171"/>
<keyword evidence="3" id="KW-0963">Cytoplasm</keyword>
<dbReference type="Ensembl" id="ENSOMET00000011271.1">
    <property type="protein sequence ID" value="ENSOMEP00000003171.1"/>
    <property type="gene ID" value="ENSOMEG00000004121.1"/>
</dbReference>
<dbReference type="STRING" id="30732.ENSOMEP00000003171"/>
<evidence type="ECO:0000313" key="11">
    <source>
        <dbReference type="Proteomes" id="UP000261560"/>
    </source>
</evidence>
<evidence type="ECO:0000256" key="4">
    <source>
        <dbReference type="ARBA" id="ARBA00022553"/>
    </source>
</evidence>
<dbReference type="GeneID" id="112155552"/>
<keyword evidence="4" id="KW-0597">Phosphoprotein</keyword>
<dbReference type="PANTHER" id="PTHR21648">
    <property type="entry name" value="FLAGELLAR RADIAL SPOKE PROTEIN 3"/>
    <property type="match status" value="1"/>
</dbReference>
<reference evidence="10" key="2">
    <citation type="submission" date="2025-09" db="UniProtKB">
        <authorList>
            <consortium name="Ensembl"/>
        </authorList>
    </citation>
    <scope>IDENTIFICATION</scope>
</reference>
<dbReference type="RefSeq" id="XP_024143422.1">
    <property type="nucleotide sequence ID" value="XM_024287654.1"/>
</dbReference>
<keyword evidence="7" id="KW-0206">Cytoskeleton</keyword>
<evidence type="ECO:0000256" key="6">
    <source>
        <dbReference type="ARBA" id="ARBA00023069"/>
    </source>
</evidence>
<proteinExistence type="inferred from homology"/>
<evidence type="ECO:0000256" key="1">
    <source>
        <dbReference type="ARBA" id="ARBA00004611"/>
    </source>
</evidence>
<dbReference type="GO" id="GO:0005929">
    <property type="term" value="C:cilium"/>
    <property type="evidence" value="ECO:0007669"/>
    <property type="project" value="TreeGrafter"/>
</dbReference>
<keyword evidence="9" id="KW-0175">Coiled coil</keyword>
<dbReference type="OMA" id="PWIMGKM"/>
<reference evidence="10" key="1">
    <citation type="submission" date="2025-08" db="UniProtKB">
        <authorList>
            <consortium name="Ensembl"/>
        </authorList>
    </citation>
    <scope>IDENTIFICATION</scope>
</reference>
<evidence type="ECO:0000256" key="7">
    <source>
        <dbReference type="ARBA" id="ARBA00023212"/>
    </source>
</evidence>
<comment type="subcellular location">
    <subcellularLocation>
        <location evidence="1">Cytoplasm</location>
        <location evidence="1">Cytoskeleton</location>
        <location evidence="1">Flagellum axoneme</location>
    </subcellularLocation>
</comment>
<dbReference type="OrthoDB" id="313308at2759"/>
<dbReference type="GeneTree" id="ENSGT00390000004172"/>
<dbReference type="Pfam" id="PF06098">
    <property type="entry name" value="Radial_spoke_3"/>
    <property type="match status" value="1"/>
</dbReference>
<dbReference type="Proteomes" id="UP000261560">
    <property type="component" value="Unplaced"/>
</dbReference>
<evidence type="ECO:0000256" key="5">
    <source>
        <dbReference type="ARBA" id="ARBA00022846"/>
    </source>
</evidence>
<dbReference type="KEGG" id="oml:112155552"/>
<organism evidence="10 11">
    <name type="scientific">Oryzias melastigma</name>
    <name type="common">Marine medaka</name>
    <dbReference type="NCBI Taxonomy" id="30732"/>
    <lineage>
        <taxon>Eukaryota</taxon>
        <taxon>Metazoa</taxon>
        <taxon>Chordata</taxon>
        <taxon>Craniata</taxon>
        <taxon>Vertebrata</taxon>
        <taxon>Euteleostomi</taxon>
        <taxon>Actinopterygii</taxon>
        <taxon>Neopterygii</taxon>
        <taxon>Teleostei</taxon>
        <taxon>Neoteleostei</taxon>
        <taxon>Acanthomorphata</taxon>
        <taxon>Ovalentaria</taxon>
        <taxon>Atherinomorphae</taxon>
        <taxon>Beloniformes</taxon>
        <taxon>Adrianichthyidae</taxon>
        <taxon>Oryziinae</taxon>
        <taxon>Oryzias</taxon>
    </lineage>
</organism>